<evidence type="ECO:0000313" key="2">
    <source>
        <dbReference type="Proteomes" id="UP000566819"/>
    </source>
</evidence>
<sequence length="230" mass="25600">MSNYVDPSQQVPREYFLSPIYVFLCGHRGTGPTCRSMAHPPHQPDNQYMMQKMHHLYTKCPFCDDDRRGYGAIYKGIFCFVEVFSVQMTYQTHPVSSIQYTRPGPFESVTENDWSWGFTPAPQAEQLLPNYTGPVFRHATWVPRPVGTVHLQSRPEGAIMLNGGQDGSPTVLTRVSNNFKHRVNMNTLMAQGAGSVSSFAGMASQLSAALLSGEMAGRNKVDEGSTEQMP</sequence>
<name>A0A8H4VW87_9HELO</name>
<protein>
    <submittedName>
        <fullName evidence="1">Uncharacterized protein</fullName>
    </submittedName>
</protein>
<dbReference type="Proteomes" id="UP000566819">
    <property type="component" value="Unassembled WGS sequence"/>
</dbReference>
<proteinExistence type="predicted"/>
<accession>A0A8H4VW87</accession>
<keyword evidence="2" id="KW-1185">Reference proteome</keyword>
<evidence type="ECO:0000313" key="1">
    <source>
        <dbReference type="EMBL" id="KAF4624537.1"/>
    </source>
</evidence>
<dbReference type="OrthoDB" id="3461530at2759"/>
<gene>
    <name evidence="1" type="ORF">G7Y89_g13629</name>
</gene>
<dbReference type="EMBL" id="JAAMPI010001625">
    <property type="protein sequence ID" value="KAF4624537.1"/>
    <property type="molecule type" value="Genomic_DNA"/>
</dbReference>
<comment type="caution">
    <text evidence="1">The sequence shown here is derived from an EMBL/GenBank/DDBJ whole genome shotgun (WGS) entry which is preliminary data.</text>
</comment>
<reference evidence="1 2" key="1">
    <citation type="submission" date="2020-03" db="EMBL/GenBank/DDBJ databases">
        <title>Draft Genome Sequence of Cudoniella acicularis.</title>
        <authorList>
            <person name="Buettner E."/>
            <person name="Kellner H."/>
        </authorList>
    </citation>
    <scope>NUCLEOTIDE SEQUENCE [LARGE SCALE GENOMIC DNA]</scope>
    <source>
        <strain evidence="1 2">DSM 108380</strain>
    </source>
</reference>
<organism evidence="1 2">
    <name type="scientific">Cudoniella acicularis</name>
    <dbReference type="NCBI Taxonomy" id="354080"/>
    <lineage>
        <taxon>Eukaryota</taxon>
        <taxon>Fungi</taxon>
        <taxon>Dikarya</taxon>
        <taxon>Ascomycota</taxon>
        <taxon>Pezizomycotina</taxon>
        <taxon>Leotiomycetes</taxon>
        <taxon>Helotiales</taxon>
        <taxon>Tricladiaceae</taxon>
        <taxon>Cudoniella</taxon>
    </lineage>
</organism>
<dbReference type="AlphaFoldDB" id="A0A8H4VW87"/>